<dbReference type="Proteomes" id="UP000321943">
    <property type="component" value="Chromosome"/>
</dbReference>
<reference evidence="2 3" key="1">
    <citation type="submission" date="2019-07" db="EMBL/GenBank/DDBJ databases">
        <title>Complete Genome Sequence of Leptotrichia wadei Strain JCM16777.</title>
        <authorList>
            <person name="Watanabe S."/>
            <person name="Cui L."/>
        </authorList>
    </citation>
    <scope>NUCLEOTIDE SEQUENCE [LARGE SCALE GENOMIC DNA]</scope>
    <source>
        <strain evidence="2 3">JCM16777</strain>
    </source>
</reference>
<accession>A0A7U6L8T4</accession>
<dbReference type="GO" id="GO:0016758">
    <property type="term" value="F:hexosyltransferase activity"/>
    <property type="evidence" value="ECO:0007669"/>
    <property type="project" value="UniProtKB-ARBA"/>
</dbReference>
<dbReference type="EMBL" id="AP019829">
    <property type="protein sequence ID" value="BBM41902.1"/>
    <property type="molecule type" value="Genomic_DNA"/>
</dbReference>
<dbReference type="InterPro" id="IPR001173">
    <property type="entry name" value="Glyco_trans_2-like"/>
</dbReference>
<name>A0A7U6L8T4_9FUSO</name>
<evidence type="ECO:0000313" key="3">
    <source>
        <dbReference type="Proteomes" id="UP000321943"/>
    </source>
</evidence>
<evidence type="ECO:0000259" key="1">
    <source>
        <dbReference type="Pfam" id="PF00535"/>
    </source>
</evidence>
<organism evidence="2 3">
    <name type="scientific">Leptotrichia wadei</name>
    <dbReference type="NCBI Taxonomy" id="157687"/>
    <lineage>
        <taxon>Bacteria</taxon>
        <taxon>Fusobacteriati</taxon>
        <taxon>Fusobacteriota</taxon>
        <taxon>Fusobacteriia</taxon>
        <taxon>Fusobacteriales</taxon>
        <taxon>Leptotrichiaceae</taxon>
        <taxon>Leptotrichia</taxon>
    </lineage>
</organism>
<sequence>MENPKLCILLASYNGEKYIKEQLDSIINQTYKNWKLVIRDDGSKDKTVVILNEYEKKDERIKVLRDSKGNLGFLKNFEELLFNADEEFVLFSDQDDFWLKNKLEKFVEKISKLDGKTLSKPLLIHCNSSICNDRLEVIKKEFIDSKLAKERNSNIYFFEYMVQGSTSMVNKKMIRKSIPFLKNVTLHDRYFHLLSQFFGTRVFINKSLVKYRQHERNEIGANKSMLKKIMNKKYFYIEDRKLIQEIKEKYKKQLRKKDLNDIERYLEVTDRSKNRLERFWLSKYFKMKLLKRLVLLIKG</sequence>
<dbReference type="Pfam" id="PF00535">
    <property type="entry name" value="Glycos_transf_2"/>
    <property type="match status" value="1"/>
</dbReference>
<protein>
    <submittedName>
        <fullName evidence="2">Glycosyltransferase, group 2 family protein</fullName>
    </submittedName>
</protein>
<dbReference type="InterPro" id="IPR029044">
    <property type="entry name" value="Nucleotide-diphossugar_trans"/>
</dbReference>
<dbReference type="PANTHER" id="PTHR22916">
    <property type="entry name" value="GLYCOSYLTRANSFERASE"/>
    <property type="match status" value="1"/>
</dbReference>
<dbReference type="Gene3D" id="3.90.550.10">
    <property type="entry name" value="Spore Coat Polysaccharide Biosynthesis Protein SpsA, Chain A"/>
    <property type="match status" value="1"/>
</dbReference>
<dbReference type="RefSeq" id="WP_018499775.1">
    <property type="nucleotide sequence ID" value="NZ_AP019829.2"/>
</dbReference>
<dbReference type="AlphaFoldDB" id="A0A7U6L8T4"/>
<dbReference type="GeneID" id="84803492"/>
<keyword evidence="2" id="KW-0808">Transferase</keyword>
<dbReference type="SUPFAM" id="SSF53448">
    <property type="entry name" value="Nucleotide-diphospho-sugar transferases"/>
    <property type="match status" value="1"/>
</dbReference>
<proteinExistence type="predicted"/>
<evidence type="ECO:0000313" key="2">
    <source>
        <dbReference type="EMBL" id="BBM41902.1"/>
    </source>
</evidence>
<dbReference type="CDD" id="cd04196">
    <property type="entry name" value="GT_2_like_d"/>
    <property type="match status" value="1"/>
</dbReference>
<dbReference type="PANTHER" id="PTHR22916:SF3">
    <property type="entry name" value="UDP-GLCNAC:BETAGAL BETA-1,3-N-ACETYLGLUCOSAMINYLTRANSFERASE-LIKE PROTEIN 1"/>
    <property type="match status" value="1"/>
</dbReference>
<gene>
    <name evidence="2" type="ORF">JCM16777_0126</name>
</gene>
<feature type="domain" description="Glycosyltransferase 2-like" evidence="1">
    <location>
        <begin position="8"/>
        <end position="112"/>
    </location>
</feature>
<dbReference type="KEGG" id="lwd:JCM16777_0126"/>